<dbReference type="RefSeq" id="WP_182389756.1">
    <property type="nucleotide sequence ID" value="NZ_JACGCX010000009.1"/>
</dbReference>
<dbReference type="Proteomes" id="UP000545074">
    <property type="component" value="Unassembled WGS sequence"/>
</dbReference>
<evidence type="ECO:0000313" key="1">
    <source>
        <dbReference type="EMBL" id="MBA6098518.1"/>
    </source>
</evidence>
<organism evidence="1 2">
    <name type="scientific">Pseudomonas juntendi</name>
    <dbReference type="NCBI Taxonomy" id="2666183"/>
    <lineage>
        <taxon>Bacteria</taxon>
        <taxon>Pseudomonadati</taxon>
        <taxon>Pseudomonadota</taxon>
        <taxon>Gammaproteobacteria</taxon>
        <taxon>Pseudomonadales</taxon>
        <taxon>Pseudomonadaceae</taxon>
        <taxon>Pseudomonas</taxon>
    </lineage>
</organism>
<name>A0A7W2Q9Q4_9PSED</name>
<accession>A0A7W2Q9Q4</accession>
<dbReference type="EMBL" id="JACGCX010000009">
    <property type="protein sequence ID" value="MBA6098518.1"/>
    <property type="molecule type" value="Genomic_DNA"/>
</dbReference>
<comment type="caution">
    <text evidence="1">The sequence shown here is derived from an EMBL/GenBank/DDBJ whole genome shotgun (WGS) entry which is preliminary data.</text>
</comment>
<gene>
    <name evidence="1" type="ORF">H4C80_15465</name>
</gene>
<protein>
    <submittedName>
        <fullName evidence="1">Uncharacterized protein</fullName>
    </submittedName>
</protein>
<sequence>MQEAASTMKNIQQIQKEARSESMNKWIVRLESETEFDAEGSSPTERMEDIIAQIKAAMQQTGIEAPINELIEKAFEQGVQAGFARALSKFCKGAITARKVPNEDEWVLSTLSTQYQITAKLPTASNEDHRATVKIKLADHGFE</sequence>
<reference evidence="1 2" key="1">
    <citation type="submission" date="2020-07" db="EMBL/GenBank/DDBJ databases">
        <title>Diversity of carbapenemase encoding genes among Pseudomonas putida group clinical isolates in a tertiary Brazilian hospital.</title>
        <authorList>
            <person name="Alberto-Lei F."/>
            <person name="Nodari C.S."/>
            <person name="Streling A.P."/>
            <person name="Paulino J.T."/>
            <person name="Bessa-Neto F.O."/>
            <person name="Cayo R."/>
            <person name="Gales A.C."/>
        </authorList>
    </citation>
    <scope>NUCLEOTIDE SEQUENCE [LARGE SCALE GENOMIC DNA]</scope>
    <source>
        <strain evidence="1 2">12815</strain>
    </source>
</reference>
<evidence type="ECO:0000313" key="2">
    <source>
        <dbReference type="Proteomes" id="UP000545074"/>
    </source>
</evidence>
<dbReference type="AlphaFoldDB" id="A0A7W2Q9Q4"/>
<proteinExistence type="predicted"/>